<feature type="compositionally biased region" description="Basic and acidic residues" evidence="1">
    <location>
        <begin position="113"/>
        <end position="123"/>
    </location>
</feature>
<feature type="compositionally biased region" description="Basic and acidic residues" evidence="1">
    <location>
        <begin position="504"/>
        <end position="519"/>
    </location>
</feature>
<dbReference type="PANTHER" id="PTHR23146:SF0">
    <property type="entry name" value="RNA POLYMERASE-ASSOCIATED PROTEIN LEO1"/>
    <property type="match status" value="1"/>
</dbReference>
<reference evidence="2" key="1">
    <citation type="submission" date="2018-08" db="EMBL/GenBank/DDBJ databases">
        <authorList>
            <person name="Cornetti L."/>
        </authorList>
    </citation>
    <scope>NUCLEOTIDE SEQUENCE</scope>
    <source>
        <strain evidence="2">PA42</strain>
    </source>
</reference>
<feature type="compositionally biased region" description="Basic and acidic residues" evidence="1">
    <location>
        <begin position="193"/>
        <end position="213"/>
    </location>
</feature>
<sequence length="573" mass="62983">MAPYKNQESENSGSEDDKSSGSDSDSSGSGSKSEAGSVRSRQSAASRSGSSSRSAQSPDQARSRSASAESRSGSEVNGDGDLVLDERKSRSRSQSGSRSRSSSSSSSARSASHHSDEEKDGKDTAQSSPSHEETKKKIKRIIDSDADSASDSDAGGKSSKVASPTAEALFGENVDMSSEDDDDDDGNKPTQKLPEKAASEADRDSIADRRSPDEMEQDDEFGGRDNEKEKEPEEPVPETRIEHELPYIRADVGSEFHFVKLPNFLSVEPRPYDPETYEDELEEEETLDEEGRARLKLKVENTIRWRTAFDKEGNAFKQSNARMVKWSDGSLSLHLGSEIFDVYRQPLQGDYNHLFIRQGTGLQGQAVFRTKLTFRPHSTDSFTHRKMTKSLAERSTKTSSIKIIGVFGADPEANRGEKIKKEEERLRASVRRESKQKRVRERTATGRGMSGGYLEPDREGYEDSEDEGGISLTAIKNKYKRGGPRDASHQRPPIYSSEEDASDIEDRKAKKLERAKALPDEDDNDDDDEAGGSGSKKKKKESRTAFQEDGHHHVTVTVGACLEAASSIGTAVS</sequence>
<evidence type="ECO:0000256" key="1">
    <source>
        <dbReference type="SAM" id="MobiDB-lite"/>
    </source>
</evidence>
<evidence type="ECO:0000313" key="2">
    <source>
        <dbReference type="EMBL" id="SVE84464.1"/>
    </source>
</evidence>
<accession>A0A4Y7MTR7</accession>
<dbReference type="GO" id="GO:0016593">
    <property type="term" value="C:Cdc73/Paf1 complex"/>
    <property type="evidence" value="ECO:0007669"/>
    <property type="project" value="InterPro"/>
</dbReference>
<dbReference type="AlphaFoldDB" id="A0A4Y7MTR7"/>
<dbReference type="InterPro" id="IPR007149">
    <property type="entry name" value="Leo1"/>
</dbReference>
<protein>
    <submittedName>
        <fullName evidence="2">EOG090X0BPX</fullName>
    </submittedName>
</protein>
<dbReference type="GO" id="GO:0006368">
    <property type="term" value="P:transcription elongation by RNA polymerase II"/>
    <property type="evidence" value="ECO:0007669"/>
    <property type="project" value="InterPro"/>
</dbReference>
<feature type="region of interest" description="Disordered" evidence="1">
    <location>
        <begin position="423"/>
        <end position="466"/>
    </location>
</feature>
<feature type="compositionally biased region" description="Low complexity" evidence="1">
    <location>
        <begin position="151"/>
        <end position="160"/>
    </location>
</feature>
<feature type="compositionally biased region" description="Basic and acidic residues" evidence="1">
    <location>
        <begin position="542"/>
        <end position="552"/>
    </location>
</feature>
<feature type="region of interest" description="Disordered" evidence="1">
    <location>
        <begin position="1"/>
        <end position="239"/>
    </location>
</feature>
<feature type="compositionally biased region" description="Basic and acidic residues" evidence="1">
    <location>
        <begin position="221"/>
        <end position="239"/>
    </location>
</feature>
<organism evidence="2">
    <name type="scientific">Daphnia pulex</name>
    <name type="common">Water flea</name>
    <dbReference type="NCBI Taxonomy" id="6669"/>
    <lineage>
        <taxon>Eukaryota</taxon>
        <taxon>Metazoa</taxon>
        <taxon>Ecdysozoa</taxon>
        <taxon>Arthropoda</taxon>
        <taxon>Crustacea</taxon>
        <taxon>Branchiopoda</taxon>
        <taxon>Diplostraca</taxon>
        <taxon>Cladocera</taxon>
        <taxon>Anomopoda</taxon>
        <taxon>Daphniidae</taxon>
        <taxon>Daphnia</taxon>
    </lineage>
</organism>
<dbReference type="OrthoDB" id="20844at2759"/>
<feature type="region of interest" description="Disordered" evidence="1">
    <location>
        <begin position="479"/>
        <end position="554"/>
    </location>
</feature>
<feature type="compositionally biased region" description="Low complexity" evidence="1">
    <location>
        <begin position="21"/>
        <end position="75"/>
    </location>
</feature>
<proteinExistence type="evidence at transcript level"/>
<gene>
    <name evidence="2" type="primary">EOG090X0BPX</name>
</gene>
<dbReference type="Pfam" id="PF04004">
    <property type="entry name" value="Leo1"/>
    <property type="match status" value="1"/>
</dbReference>
<dbReference type="EMBL" id="LR014845">
    <property type="protein sequence ID" value="SVE84464.1"/>
    <property type="molecule type" value="mRNA"/>
</dbReference>
<name>A0A4Y7MTR7_DAPPU</name>
<feature type="compositionally biased region" description="Basic and acidic residues" evidence="1">
    <location>
        <begin position="423"/>
        <end position="433"/>
    </location>
</feature>
<feature type="compositionally biased region" description="Low complexity" evidence="1">
    <location>
        <begin position="92"/>
        <end position="110"/>
    </location>
</feature>
<dbReference type="PANTHER" id="PTHR23146">
    <property type="entry name" value="LEO1 PROTEIN"/>
    <property type="match status" value="1"/>
</dbReference>
<feature type="compositionally biased region" description="Acidic residues" evidence="1">
    <location>
        <begin position="520"/>
        <end position="530"/>
    </location>
</feature>
<feature type="compositionally biased region" description="Basic and acidic residues" evidence="1">
    <location>
        <begin position="130"/>
        <end position="143"/>
    </location>
</feature>